<dbReference type="InterPro" id="IPR011009">
    <property type="entry name" value="Kinase-like_dom_sf"/>
</dbReference>
<keyword evidence="6" id="KW-0067">ATP-binding</keyword>
<dbReference type="Proteomes" id="UP000467385">
    <property type="component" value="Chromosome"/>
</dbReference>
<evidence type="ECO:0000256" key="4">
    <source>
        <dbReference type="ARBA" id="ARBA00022741"/>
    </source>
</evidence>
<evidence type="ECO:0000256" key="6">
    <source>
        <dbReference type="ARBA" id="ARBA00022840"/>
    </source>
</evidence>
<dbReference type="GO" id="GO:0004674">
    <property type="term" value="F:protein serine/threonine kinase activity"/>
    <property type="evidence" value="ECO:0007669"/>
    <property type="project" value="UniProtKB-KW"/>
</dbReference>
<organism evidence="7 8">
    <name type="scientific">Mycobacterium conspicuum</name>
    <dbReference type="NCBI Taxonomy" id="44010"/>
    <lineage>
        <taxon>Bacteria</taxon>
        <taxon>Bacillati</taxon>
        <taxon>Actinomycetota</taxon>
        <taxon>Actinomycetes</taxon>
        <taxon>Mycobacteriales</taxon>
        <taxon>Mycobacteriaceae</taxon>
        <taxon>Mycobacterium</taxon>
    </lineage>
</organism>
<protein>
    <recommendedName>
        <fullName evidence="1">non-specific serine/threonine protein kinase</fullName>
        <ecNumber evidence="1">2.7.11.1</ecNumber>
    </recommendedName>
</protein>
<evidence type="ECO:0000256" key="5">
    <source>
        <dbReference type="ARBA" id="ARBA00022777"/>
    </source>
</evidence>
<dbReference type="SUPFAM" id="SSF56112">
    <property type="entry name" value="Protein kinase-like (PK-like)"/>
    <property type="match status" value="1"/>
</dbReference>
<gene>
    <name evidence="7" type="ORF">MCNS_33540</name>
</gene>
<dbReference type="PANTHER" id="PTHR43289">
    <property type="entry name" value="MITOGEN-ACTIVATED PROTEIN KINASE KINASE KINASE 20-RELATED"/>
    <property type="match status" value="1"/>
</dbReference>
<dbReference type="PANTHER" id="PTHR43289:SF6">
    <property type="entry name" value="SERINE_THREONINE-PROTEIN KINASE NEKL-3"/>
    <property type="match status" value="1"/>
</dbReference>
<dbReference type="Gene3D" id="3.30.200.20">
    <property type="entry name" value="Phosphorylase Kinase, domain 1"/>
    <property type="match status" value="1"/>
</dbReference>
<evidence type="ECO:0000256" key="2">
    <source>
        <dbReference type="ARBA" id="ARBA00022527"/>
    </source>
</evidence>
<proteinExistence type="predicted"/>
<keyword evidence="4" id="KW-0547">Nucleotide-binding</keyword>
<evidence type="ECO:0000256" key="3">
    <source>
        <dbReference type="ARBA" id="ARBA00022679"/>
    </source>
</evidence>
<name>A0A1X1TQ77_9MYCO</name>
<evidence type="ECO:0000313" key="8">
    <source>
        <dbReference type="Proteomes" id="UP000467385"/>
    </source>
</evidence>
<keyword evidence="3" id="KW-0808">Transferase</keyword>
<keyword evidence="5" id="KW-0418">Kinase</keyword>
<evidence type="ECO:0000313" key="7">
    <source>
        <dbReference type="EMBL" id="BBZ40291.1"/>
    </source>
</evidence>
<dbReference type="GO" id="GO:0005524">
    <property type="term" value="F:ATP binding"/>
    <property type="evidence" value="ECO:0007669"/>
    <property type="project" value="UniProtKB-UniRule"/>
</dbReference>
<dbReference type="Gene3D" id="1.10.510.10">
    <property type="entry name" value="Transferase(Phosphotransferase) domain 1"/>
    <property type="match status" value="1"/>
</dbReference>
<dbReference type="PROSITE" id="PS50011">
    <property type="entry name" value="PROTEIN_KINASE_DOM"/>
    <property type="match status" value="1"/>
</dbReference>
<dbReference type="Pfam" id="PF00069">
    <property type="entry name" value="Pkinase"/>
    <property type="match status" value="1"/>
</dbReference>
<dbReference type="AlphaFoldDB" id="A0A1X1TQ77"/>
<evidence type="ECO:0000256" key="1">
    <source>
        <dbReference type="ARBA" id="ARBA00012513"/>
    </source>
</evidence>
<accession>A0A1X1TQ77</accession>
<dbReference type="InterPro" id="IPR000719">
    <property type="entry name" value="Prot_kinase_dom"/>
</dbReference>
<dbReference type="EMBL" id="AP022613">
    <property type="protein sequence ID" value="BBZ40291.1"/>
    <property type="molecule type" value="Genomic_DNA"/>
</dbReference>
<dbReference type="CDD" id="cd14014">
    <property type="entry name" value="STKc_PknB_like"/>
    <property type="match status" value="1"/>
</dbReference>
<dbReference type="EC" id="2.7.11.1" evidence="1"/>
<dbReference type="PROSITE" id="PS00107">
    <property type="entry name" value="PROTEIN_KINASE_ATP"/>
    <property type="match status" value="1"/>
</dbReference>
<reference evidence="7 8" key="1">
    <citation type="journal article" date="2019" name="Emerg. Microbes Infect.">
        <title>Comprehensive subspecies identification of 175 nontuberculous mycobacteria species based on 7547 genomic profiles.</title>
        <authorList>
            <person name="Matsumoto Y."/>
            <person name="Kinjo T."/>
            <person name="Motooka D."/>
            <person name="Nabeya D."/>
            <person name="Jung N."/>
            <person name="Uechi K."/>
            <person name="Horii T."/>
            <person name="Iida T."/>
            <person name="Fujita J."/>
            <person name="Nakamura S."/>
        </authorList>
    </citation>
    <scope>NUCLEOTIDE SEQUENCE [LARGE SCALE GENOMIC DNA]</scope>
    <source>
        <strain evidence="7 8">JCM 14738</strain>
    </source>
</reference>
<keyword evidence="8" id="KW-1185">Reference proteome</keyword>
<dbReference type="STRING" id="44010.AWC00_03100"/>
<dbReference type="InterPro" id="IPR017441">
    <property type="entry name" value="Protein_kinase_ATP_BS"/>
</dbReference>
<keyword evidence="2" id="KW-0723">Serine/threonine-protein kinase</keyword>
<sequence>MLGGVLGSGATSRVHDGWDLQLSRRVAIKLLQRGIHGRPPELTGRHVVGVHDVGEHDGVPFIVMERLPGVSLADSIARGPLEPAFVEAALDGVLDALAEAHSVGVLHRNIKPGNILLTARAEAKLADFGAGVSLPYLSPDRLAAKAATALDDLYAVGVVGYEALTGRRPFPQQDPGALAHAILHEDPPPLASLRPDVPAGLVTVIEQAMTRDPTQRFDHADAMRAALTGAQPAPISLHPNGVGRSENSHAYAAHSS</sequence>